<gene>
    <name evidence="5" type="ORF">SAMN05421807_1276</name>
</gene>
<accession>A0A1M5XHB6</accession>
<sequence length="620" mass="72355">MNTEKDLRRKYSELLFAKQNEQRYPEQKGYVKEREKIERQYWDAVLKSKLPKEQLEAMEKQVINELEEFAGLYKQNVENDLDSDKDREAFKKLFMQKVLEELSEPVPNQQKEATPFNKQQYEVKAKEFEQKYGYDVVYALKREVLDEIKEMDLTPAQQEKLQQIETELEKERKMHQELVETQKNSKKEASSQRANNRTMEAPYKQSEFLTGVENDYTRNNKIDKKQQVEHLTNEIERDIEDYFATPERLKEYLSFIGNFHQYSFRNTALIHSQFQGATAVASAKFWKDNGFPVKKGEKGIQILVPNKTDPKFKTEDGKWKRIEDATDEEREKLEANQLEKKRSRPSFSVGHVFDISQTEATSSDLPHIFPNKRLDGKVENYKATLKSLKNMANEMNISVGEPFDELGAAKGAFYNDDSGKRNGHISLNPRNSELQNVKALLHELAHAKLHHVKHKNHQKLSTAEKEFQTEMTAYTVASYFGMDTSDYSLSYLANWTQGKDLHDKEKLLQGVRETATEFIGAMEEGLNKQKTMQHEFEENKDTINHKNNLFWYEMKESPIGDNSQPKGFVDWREGEGMHGIVAYERKLTADELAEFGMHPYEKKKTKENNKQKEAALSMEA</sequence>
<feature type="region of interest" description="Disordered" evidence="2">
    <location>
        <begin position="600"/>
        <end position="620"/>
    </location>
</feature>
<evidence type="ECO:0008006" key="7">
    <source>
        <dbReference type="Google" id="ProtNLM"/>
    </source>
</evidence>
<dbReference type="EMBL" id="FQXD01000027">
    <property type="protein sequence ID" value="SHH99211.1"/>
    <property type="molecule type" value="Genomic_DNA"/>
</dbReference>
<feature type="compositionally biased region" description="Basic and acidic residues" evidence="2">
    <location>
        <begin position="178"/>
        <end position="190"/>
    </location>
</feature>
<evidence type="ECO:0000259" key="4">
    <source>
        <dbReference type="Pfam" id="PF08401"/>
    </source>
</evidence>
<feature type="domain" description="IrrE N-terminal-like" evidence="3">
    <location>
        <begin position="407"/>
        <end position="494"/>
    </location>
</feature>
<dbReference type="RefSeq" id="WP_073013229.1">
    <property type="nucleotide sequence ID" value="NZ_FQXD01000027.1"/>
</dbReference>
<feature type="domain" description="N-terminal" evidence="4">
    <location>
        <begin position="226"/>
        <end position="348"/>
    </location>
</feature>
<evidence type="ECO:0000259" key="3">
    <source>
        <dbReference type="Pfam" id="PF06114"/>
    </source>
</evidence>
<dbReference type="InterPro" id="IPR010359">
    <property type="entry name" value="IrrE_HExxH"/>
</dbReference>
<dbReference type="OrthoDB" id="9803716at2"/>
<dbReference type="Pfam" id="PF06114">
    <property type="entry name" value="Peptidase_M78"/>
    <property type="match status" value="1"/>
</dbReference>
<evidence type="ECO:0000313" key="6">
    <source>
        <dbReference type="Proteomes" id="UP000184079"/>
    </source>
</evidence>
<feature type="compositionally biased region" description="Basic and acidic residues" evidence="2">
    <location>
        <begin position="600"/>
        <end position="613"/>
    </location>
</feature>
<dbReference type="GO" id="GO:0003697">
    <property type="term" value="F:single-stranded DNA binding"/>
    <property type="evidence" value="ECO:0007669"/>
    <property type="project" value="InterPro"/>
</dbReference>
<protein>
    <recommendedName>
        <fullName evidence="7">IrrE N-terminal-like domain-containing protein</fullName>
    </recommendedName>
</protein>
<keyword evidence="1" id="KW-0175">Coiled coil</keyword>
<keyword evidence="6" id="KW-1185">Reference proteome</keyword>
<dbReference type="Pfam" id="PF08401">
    <property type="entry name" value="ArdcN"/>
    <property type="match status" value="1"/>
</dbReference>
<organism evidence="5 6">
    <name type="scientific">Virgibacillus chiguensis</name>
    <dbReference type="NCBI Taxonomy" id="411959"/>
    <lineage>
        <taxon>Bacteria</taxon>
        <taxon>Bacillati</taxon>
        <taxon>Bacillota</taxon>
        <taxon>Bacilli</taxon>
        <taxon>Bacillales</taxon>
        <taxon>Bacillaceae</taxon>
        <taxon>Virgibacillus</taxon>
    </lineage>
</organism>
<name>A0A1M5XHB6_9BACI</name>
<dbReference type="InterPro" id="IPR013610">
    <property type="entry name" value="ArdC_N"/>
</dbReference>
<evidence type="ECO:0000256" key="1">
    <source>
        <dbReference type="SAM" id="Coils"/>
    </source>
</evidence>
<proteinExistence type="predicted"/>
<feature type="coiled-coil region" evidence="1">
    <location>
        <begin position="371"/>
        <end position="398"/>
    </location>
</feature>
<evidence type="ECO:0000313" key="5">
    <source>
        <dbReference type="EMBL" id="SHH99211.1"/>
    </source>
</evidence>
<dbReference type="Proteomes" id="UP000184079">
    <property type="component" value="Unassembled WGS sequence"/>
</dbReference>
<feature type="region of interest" description="Disordered" evidence="2">
    <location>
        <begin position="178"/>
        <end position="199"/>
    </location>
</feature>
<dbReference type="AlphaFoldDB" id="A0A1M5XHB6"/>
<reference evidence="6" key="1">
    <citation type="submission" date="2016-11" db="EMBL/GenBank/DDBJ databases">
        <authorList>
            <person name="Varghese N."/>
            <person name="Submissions S."/>
        </authorList>
    </citation>
    <scope>NUCLEOTIDE SEQUENCE [LARGE SCALE GENOMIC DNA]</scope>
    <source>
        <strain evidence="6">CGMCC 1.6496</strain>
    </source>
</reference>
<evidence type="ECO:0000256" key="2">
    <source>
        <dbReference type="SAM" id="MobiDB-lite"/>
    </source>
</evidence>